<dbReference type="GO" id="GO:0035091">
    <property type="term" value="F:phosphatidylinositol binding"/>
    <property type="evidence" value="ECO:0007669"/>
    <property type="project" value="TreeGrafter"/>
</dbReference>
<feature type="domain" description="Ysc84 actin-binding" evidence="2">
    <location>
        <begin position="157"/>
        <end position="284"/>
    </location>
</feature>
<gene>
    <name evidence="3" type="ORF">LTR77_001513</name>
</gene>
<keyword evidence="4" id="KW-1185">Reference proteome</keyword>
<feature type="region of interest" description="Disordered" evidence="1">
    <location>
        <begin position="1"/>
        <end position="25"/>
    </location>
</feature>
<dbReference type="PANTHER" id="PTHR15629:SF8">
    <property type="entry name" value="DUF500 DOMAIN PROTEIN (AFU_ORTHOLOGUE AFUA_5G07310)"/>
    <property type="match status" value="1"/>
</dbReference>
<dbReference type="PANTHER" id="PTHR15629">
    <property type="entry name" value="SH3YL1 PROTEIN"/>
    <property type="match status" value="1"/>
</dbReference>
<dbReference type="GeneID" id="89922861"/>
<evidence type="ECO:0000259" key="2">
    <source>
        <dbReference type="Pfam" id="PF04366"/>
    </source>
</evidence>
<evidence type="ECO:0000256" key="1">
    <source>
        <dbReference type="SAM" id="MobiDB-lite"/>
    </source>
</evidence>
<dbReference type="RefSeq" id="XP_064663102.1">
    <property type="nucleotide sequence ID" value="XM_064798775.1"/>
</dbReference>
<dbReference type="InterPro" id="IPR051702">
    <property type="entry name" value="SH3_domain_YSC84-like"/>
</dbReference>
<evidence type="ECO:0000313" key="3">
    <source>
        <dbReference type="EMBL" id="KAK5174433.1"/>
    </source>
</evidence>
<evidence type="ECO:0000313" key="4">
    <source>
        <dbReference type="Proteomes" id="UP001337655"/>
    </source>
</evidence>
<protein>
    <recommendedName>
        <fullName evidence="2">Ysc84 actin-binding domain-containing protein</fullName>
    </recommendedName>
</protein>
<organism evidence="3 4">
    <name type="scientific">Saxophila tyrrhenica</name>
    <dbReference type="NCBI Taxonomy" id="1690608"/>
    <lineage>
        <taxon>Eukaryota</taxon>
        <taxon>Fungi</taxon>
        <taxon>Dikarya</taxon>
        <taxon>Ascomycota</taxon>
        <taxon>Pezizomycotina</taxon>
        <taxon>Dothideomycetes</taxon>
        <taxon>Dothideomycetidae</taxon>
        <taxon>Mycosphaerellales</taxon>
        <taxon>Extremaceae</taxon>
        <taxon>Saxophila</taxon>
    </lineage>
</organism>
<comment type="caution">
    <text evidence="3">The sequence shown here is derived from an EMBL/GenBank/DDBJ whole genome shotgun (WGS) entry which is preliminary data.</text>
</comment>
<feature type="compositionally biased region" description="Polar residues" evidence="1">
    <location>
        <begin position="1"/>
        <end position="23"/>
    </location>
</feature>
<sequence length="338" mass="36613">MTTERIQSSTKETSGRVQTSTKEAWSKTKLRSKDWWNRVGDPSLEKATNKIGAETFWPTSLDRESQKAARILRSFCIDGFTAQDAKDLGGSNVDVTEIQLMKIPTERDKVIRECKGLAIFTVIRTGFLSSRSGGSGIIVAKQPDGKWSPPSGIVITALGMGFQAGADIYDCVCVIENDDGMDGFLKARTTMGGEVGVAAGPLGGGAIVGSEVHKRQAPVLTYTKGRGLYMGVQVKGTVIVERSSENERFYGVEDVKCTSILNGEVPPPSDSIEEVGQLWETLKAVQGDPHDKSKLPPSKDAPDDRELEVPKETSQAEYDDIGMCPEFSDEEKRAGQAS</sequence>
<reference evidence="3 4" key="1">
    <citation type="submission" date="2023-08" db="EMBL/GenBank/DDBJ databases">
        <title>Black Yeasts Isolated from many extreme environments.</title>
        <authorList>
            <person name="Coleine C."/>
            <person name="Stajich J.E."/>
            <person name="Selbmann L."/>
        </authorList>
    </citation>
    <scope>NUCLEOTIDE SEQUENCE [LARGE SCALE GENOMIC DNA]</scope>
    <source>
        <strain evidence="3 4">CCFEE 5935</strain>
    </source>
</reference>
<dbReference type="InterPro" id="IPR007461">
    <property type="entry name" value="Ysc84_actin-binding"/>
</dbReference>
<dbReference type="EMBL" id="JAVRRT010000002">
    <property type="protein sequence ID" value="KAK5174433.1"/>
    <property type="molecule type" value="Genomic_DNA"/>
</dbReference>
<dbReference type="Proteomes" id="UP001337655">
    <property type="component" value="Unassembled WGS sequence"/>
</dbReference>
<feature type="region of interest" description="Disordered" evidence="1">
    <location>
        <begin position="284"/>
        <end position="338"/>
    </location>
</feature>
<proteinExistence type="predicted"/>
<dbReference type="CDD" id="cd11524">
    <property type="entry name" value="SYLF"/>
    <property type="match status" value="1"/>
</dbReference>
<name>A0AAV9PKN7_9PEZI</name>
<feature type="compositionally biased region" description="Basic and acidic residues" evidence="1">
    <location>
        <begin position="300"/>
        <end position="311"/>
    </location>
</feature>
<dbReference type="Pfam" id="PF04366">
    <property type="entry name" value="Ysc84"/>
    <property type="match status" value="1"/>
</dbReference>
<dbReference type="AlphaFoldDB" id="A0AAV9PKN7"/>
<accession>A0AAV9PKN7</accession>